<dbReference type="AlphaFoldDB" id="A0A9W8TH10"/>
<dbReference type="PANTHER" id="PTHR47718">
    <property type="entry name" value="OS01G0519700 PROTEIN"/>
    <property type="match status" value="1"/>
</dbReference>
<accession>A0A9W8TH10</accession>
<dbReference type="EMBL" id="JANPWZ010003738">
    <property type="protein sequence ID" value="KAJ3551452.1"/>
    <property type="molecule type" value="Genomic_DNA"/>
</dbReference>
<reference evidence="2" key="1">
    <citation type="submission" date="2022-07" db="EMBL/GenBank/DDBJ databases">
        <title>Genome Sequence of Xylaria arbuscula.</title>
        <authorList>
            <person name="Buettner E."/>
        </authorList>
    </citation>
    <scope>NUCLEOTIDE SEQUENCE</scope>
    <source>
        <strain evidence="2">VT107</strain>
    </source>
</reference>
<comment type="caution">
    <text evidence="2">The sequence shown here is derived from an EMBL/GenBank/DDBJ whole genome shotgun (WGS) entry which is preliminary data.</text>
</comment>
<evidence type="ECO:0000259" key="1">
    <source>
        <dbReference type="Pfam" id="PF10551"/>
    </source>
</evidence>
<evidence type="ECO:0000313" key="3">
    <source>
        <dbReference type="Proteomes" id="UP001148614"/>
    </source>
</evidence>
<proteinExistence type="predicted"/>
<gene>
    <name evidence="2" type="ORF">NPX13_g11359</name>
</gene>
<dbReference type="InterPro" id="IPR018289">
    <property type="entry name" value="MULE_transposase_dom"/>
</dbReference>
<dbReference type="PANTHER" id="PTHR47718:SF3">
    <property type="entry name" value="PROTEIN FAR1-RELATED SEQUENCE 5-LIKE"/>
    <property type="match status" value="1"/>
</dbReference>
<name>A0A9W8TH10_9PEZI</name>
<dbReference type="Proteomes" id="UP001148614">
    <property type="component" value="Unassembled WGS sequence"/>
</dbReference>
<feature type="domain" description="MULE transposase" evidence="1">
    <location>
        <begin position="224"/>
        <end position="268"/>
    </location>
</feature>
<organism evidence="2 3">
    <name type="scientific">Xylaria arbuscula</name>
    <dbReference type="NCBI Taxonomy" id="114810"/>
    <lineage>
        <taxon>Eukaryota</taxon>
        <taxon>Fungi</taxon>
        <taxon>Dikarya</taxon>
        <taxon>Ascomycota</taxon>
        <taxon>Pezizomycotina</taxon>
        <taxon>Sordariomycetes</taxon>
        <taxon>Xylariomycetidae</taxon>
        <taxon>Xylariales</taxon>
        <taxon>Xylariaceae</taxon>
        <taxon>Xylaria</taxon>
    </lineage>
</organism>
<evidence type="ECO:0000313" key="2">
    <source>
        <dbReference type="EMBL" id="KAJ3551452.1"/>
    </source>
</evidence>
<dbReference type="Pfam" id="PF10551">
    <property type="entry name" value="MULE"/>
    <property type="match status" value="1"/>
</dbReference>
<protein>
    <recommendedName>
        <fullName evidence="1">MULE transposase domain-containing protein</fullName>
    </recommendedName>
</protein>
<sequence length="269" mass="30310">MPLFPDDCLPPEGNYNSRAALLEAINAWAAPRGYAFVTGRSTKENSGKLTITYSCDRFSRPPDIPKERQRKTTTRGTGCPFSIYAKESLDKATWTVKHLADKRFSIHNHDPSPHPIAHPAHRVLSTEEKSTLASLTNAGIAPKEIRTYMRQNYDTIATQQDIYNRIAAARREVCAGQSTIQALADQLFQEGFWSQFQTDPDGRVTAVLFAHPRSMAYLQAYPDVLILDYTYKTNKYGMPLLDMIRVNACQQSFCIGFAFLSGEAERDYL</sequence>
<keyword evidence="3" id="KW-1185">Reference proteome</keyword>